<dbReference type="EMBL" id="BMJY01000005">
    <property type="protein sequence ID" value="GGH42056.1"/>
    <property type="molecule type" value="Genomic_DNA"/>
</dbReference>
<dbReference type="GO" id="GO:0005975">
    <property type="term" value="P:carbohydrate metabolic process"/>
    <property type="evidence" value="ECO:0007669"/>
    <property type="project" value="InterPro"/>
</dbReference>
<protein>
    <submittedName>
        <fullName evidence="1">Aldose 1-epimerase</fullName>
    </submittedName>
</protein>
<dbReference type="Pfam" id="PF01263">
    <property type="entry name" value="Aldose_epim"/>
    <property type="match status" value="1"/>
</dbReference>
<comment type="caution">
    <text evidence="1">The sequence shown here is derived from an EMBL/GenBank/DDBJ whole genome shotgun (WGS) entry which is preliminary data.</text>
</comment>
<dbReference type="AlphaFoldDB" id="A0A917IF15"/>
<accession>A0A917IF15</accession>
<evidence type="ECO:0000313" key="1">
    <source>
        <dbReference type="EMBL" id="GGH42056.1"/>
    </source>
</evidence>
<keyword evidence="2" id="KW-1185">Reference proteome</keyword>
<reference evidence="1" key="1">
    <citation type="journal article" date="2014" name="Int. J. Syst. Evol. Microbiol.">
        <title>Complete genome sequence of Corynebacterium casei LMG S-19264T (=DSM 44701T), isolated from a smear-ripened cheese.</title>
        <authorList>
            <consortium name="US DOE Joint Genome Institute (JGI-PGF)"/>
            <person name="Walter F."/>
            <person name="Albersmeier A."/>
            <person name="Kalinowski J."/>
            <person name="Ruckert C."/>
        </authorList>
    </citation>
    <scope>NUCLEOTIDE SEQUENCE</scope>
    <source>
        <strain evidence="1">CGMCC 1.15794</strain>
    </source>
</reference>
<organism evidence="1 2">
    <name type="scientific">Microbacterium album</name>
    <dbReference type="NCBI Taxonomy" id="2053191"/>
    <lineage>
        <taxon>Bacteria</taxon>
        <taxon>Bacillati</taxon>
        <taxon>Actinomycetota</taxon>
        <taxon>Actinomycetes</taxon>
        <taxon>Micrococcales</taxon>
        <taxon>Microbacteriaceae</taxon>
        <taxon>Microbacterium</taxon>
    </lineage>
</organism>
<dbReference type="SUPFAM" id="SSF74650">
    <property type="entry name" value="Galactose mutarotase-like"/>
    <property type="match status" value="1"/>
</dbReference>
<proteinExistence type="predicted"/>
<dbReference type="Proteomes" id="UP000657592">
    <property type="component" value="Unassembled WGS sequence"/>
</dbReference>
<sequence>MNAPRRIDPTGTQVHLRREGGSGEVTAQLAQVGAALRALTVGGVDVVARYPQGTTPPFASGIVLVPWPNRVRDGRWTHVPPGGQGDPADQQLDLTEPSRGNAIHGLLRNTGYDIDASGDRATLSATVYPQHGYPFALDTSVAYALTDDGIEVTHELVNVGERDAPVAIGAHPFLCIGGVDTADLVLTVPAETWFEVDDRMLPIAEHPVRGAVDLRGGVRVADADLDMGFGSLRRDADGLARTTLAAPDGRVVTLWQDADFEYVQAFRTDAYPGHPLAVAVEPMTAPADAFNSGRGVRWLAPGERWQARWGISLSA</sequence>
<dbReference type="RefSeq" id="WP_229663142.1">
    <property type="nucleotide sequence ID" value="NZ_BMJY01000005.1"/>
</dbReference>
<dbReference type="CDD" id="cd09022">
    <property type="entry name" value="Aldose_epim_Ec_YihR"/>
    <property type="match status" value="1"/>
</dbReference>
<dbReference type="InterPro" id="IPR011013">
    <property type="entry name" value="Gal_mutarotase_sf_dom"/>
</dbReference>
<gene>
    <name evidence="1" type="primary">galM</name>
    <name evidence="1" type="ORF">GCM10010921_15030</name>
</gene>
<dbReference type="InterPro" id="IPR014718">
    <property type="entry name" value="GH-type_carb-bd"/>
</dbReference>
<evidence type="ECO:0000313" key="2">
    <source>
        <dbReference type="Proteomes" id="UP000657592"/>
    </source>
</evidence>
<dbReference type="Gene3D" id="2.70.98.10">
    <property type="match status" value="1"/>
</dbReference>
<reference evidence="1" key="2">
    <citation type="submission" date="2020-09" db="EMBL/GenBank/DDBJ databases">
        <authorList>
            <person name="Sun Q."/>
            <person name="Zhou Y."/>
        </authorList>
    </citation>
    <scope>NUCLEOTIDE SEQUENCE</scope>
    <source>
        <strain evidence="1">CGMCC 1.15794</strain>
    </source>
</reference>
<dbReference type="GO" id="GO:0030246">
    <property type="term" value="F:carbohydrate binding"/>
    <property type="evidence" value="ECO:0007669"/>
    <property type="project" value="InterPro"/>
</dbReference>
<dbReference type="InterPro" id="IPR037480">
    <property type="entry name" value="YihR-like"/>
</dbReference>
<dbReference type="InterPro" id="IPR008183">
    <property type="entry name" value="Aldose_1/G6P_1-epimerase"/>
</dbReference>
<name>A0A917IF15_9MICO</name>
<dbReference type="GO" id="GO:0016853">
    <property type="term" value="F:isomerase activity"/>
    <property type="evidence" value="ECO:0007669"/>
    <property type="project" value="InterPro"/>
</dbReference>